<keyword evidence="3" id="KW-1185">Reference proteome</keyword>
<dbReference type="EMBL" id="JANBPY010001384">
    <property type="protein sequence ID" value="KAJ1960264.1"/>
    <property type="molecule type" value="Genomic_DNA"/>
</dbReference>
<name>A0A9W8E0T6_9FUNG</name>
<evidence type="ECO:0000256" key="1">
    <source>
        <dbReference type="SAM" id="MobiDB-lite"/>
    </source>
</evidence>
<comment type="caution">
    <text evidence="2">The sequence shown here is derived from an EMBL/GenBank/DDBJ whole genome shotgun (WGS) entry which is preliminary data.</text>
</comment>
<evidence type="ECO:0000313" key="2">
    <source>
        <dbReference type="EMBL" id="KAJ1960264.1"/>
    </source>
</evidence>
<feature type="compositionally biased region" description="Low complexity" evidence="1">
    <location>
        <begin position="13"/>
        <end position="34"/>
    </location>
</feature>
<reference evidence="2" key="1">
    <citation type="submission" date="2022-07" db="EMBL/GenBank/DDBJ databases">
        <title>Phylogenomic reconstructions and comparative analyses of Kickxellomycotina fungi.</title>
        <authorList>
            <person name="Reynolds N.K."/>
            <person name="Stajich J.E."/>
            <person name="Barry K."/>
            <person name="Grigoriev I.V."/>
            <person name="Crous P."/>
            <person name="Smith M.E."/>
        </authorList>
    </citation>
    <scope>NUCLEOTIDE SEQUENCE</scope>
    <source>
        <strain evidence="2">RSA 1196</strain>
    </source>
</reference>
<sequence>MGNRGSKVVRQFPKVSKSSGSRPSPTSRSPSTHSEVNAKIAQSMAQEEHINQQIRQNLGAFFRPQESALPVKQSQSASGNIPLNTLKNRAQEDDFEQIGMRNKLSADDIFLLLRSLPPTEPTPDQLSTVSKQFNVDSDIVRTLHRYFKPRV</sequence>
<gene>
    <name evidence="2" type="ORF">IWQ62_004294</name>
</gene>
<protein>
    <submittedName>
        <fullName evidence="2">Uncharacterized protein</fullName>
    </submittedName>
</protein>
<dbReference type="OrthoDB" id="4085451at2759"/>
<dbReference type="Proteomes" id="UP001150925">
    <property type="component" value="Unassembled WGS sequence"/>
</dbReference>
<accession>A0A9W8E0T6</accession>
<dbReference type="AlphaFoldDB" id="A0A9W8E0T6"/>
<proteinExistence type="predicted"/>
<organism evidence="2 3">
    <name type="scientific">Dispira parvispora</name>
    <dbReference type="NCBI Taxonomy" id="1520584"/>
    <lineage>
        <taxon>Eukaryota</taxon>
        <taxon>Fungi</taxon>
        <taxon>Fungi incertae sedis</taxon>
        <taxon>Zoopagomycota</taxon>
        <taxon>Kickxellomycotina</taxon>
        <taxon>Dimargaritomycetes</taxon>
        <taxon>Dimargaritales</taxon>
        <taxon>Dimargaritaceae</taxon>
        <taxon>Dispira</taxon>
    </lineage>
</organism>
<feature type="region of interest" description="Disordered" evidence="1">
    <location>
        <begin position="1"/>
        <end position="37"/>
    </location>
</feature>
<evidence type="ECO:0000313" key="3">
    <source>
        <dbReference type="Proteomes" id="UP001150925"/>
    </source>
</evidence>